<gene>
    <name evidence="6" type="ORF">GUH15_18235</name>
</gene>
<proteinExistence type="predicted"/>
<evidence type="ECO:0000259" key="5">
    <source>
        <dbReference type="Pfam" id="PF13361"/>
    </source>
</evidence>
<evidence type="ECO:0000313" key="6">
    <source>
        <dbReference type="EMBL" id="MBD4337960.1"/>
    </source>
</evidence>
<evidence type="ECO:0000256" key="2">
    <source>
        <dbReference type="ARBA" id="ARBA00022801"/>
    </source>
</evidence>
<evidence type="ECO:0000313" key="7">
    <source>
        <dbReference type="Proteomes" id="UP000653002"/>
    </source>
</evidence>
<sequence>PTLGFLGKRYYHVLGGVFKKNKTKYQSSLEDERKLFYVAVTRAKQNLYMTYSLASKAISYFLDEASSSAYLDINNNDLTYNPKD</sequence>
<dbReference type="EMBL" id="JAABFR010001460">
    <property type="protein sequence ID" value="MBD4337960.1"/>
    <property type="molecule type" value="Genomic_DNA"/>
</dbReference>
<protein>
    <recommendedName>
        <fullName evidence="5">UvrD-like helicase C-terminal domain-containing protein</fullName>
    </recommendedName>
</protein>
<keyword evidence="1" id="KW-0547">Nucleotide-binding</keyword>
<evidence type="ECO:0000256" key="3">
    <source>
        <dbReference type="ARBA" id="ARBA00022806"/>
    </source>
</evidence>
<feature type="non-terminal residue" evidence="6">
    <location>
        <position position="84"/>
    </location>
</feature>
<dbReference type="Pfam" id="PF13361">
    <property type="entry name" value="UvrD_C"/>
    <property type="match status" value="1"/>
</dbReference>
<dbReference type="GO" id="GO:0004386">
    <property type="term" value="F:helicase activity"/>
    <property type="evidence" value="ECO:0007669"/>
    <property type="project" value="UniProtKB-KW"/>
</dbReference>
<keyword evidence="2" id="KW-0378">Hydrolase</keyword>
<reference evidence="6" key="1">
    <citation type="submission" date="2020-01" db="EMBL/GenBank/DDBJ databases">
        <authorList>
            <person name="Richard D."/>
        </authorList>
    </citation>
    <scope>NUCLEOTIDE SEQUENCE</scope>
    <source>
        <strain evidence="6">JP541</strain>
    </source>
</reference>
<evidence type="ECO:0000256" key="1">
    <source>
        <dbReference type="ARBA" id="ARBA00022741"/>
    </source>
</evidence>
<dbReference type="AlphaFoldDB" id="A0A8I0L3H2"/>
<dbReference type="GO" id="GO:0016787">
    <property type="term" value="F:hydrolase activity"/>
    <property type="evidence" value="ECO:0007669"/>
    <property type="project" value="UniProtKB-KW"/>
</dbReference>
<feature type="domain" description="UvrD-like helicase C-terminal" evidence="5">
    <location>
        <begin position="24"/>
        <end position="52"/>
    </location>
</feature>
<keyword evidence="3" id="KW-0347">Helicase</keyword>
<dbReference type="InterPro" id="IPR014017">
    <property type="entry name" value="DNA_helicase_UvrD-like_C"/>
</dbReference>
<name>A0A8I0L3H2_XANCI</name>
<evidence type="ECO:0000256" key="4">
    <source>
        <dbReference type="ARBA" id="ARBA00022840"/>
    </source>
</evidence>
<dbReference type="GO" id="GO:0005524">
    <property type="term" value="F:ATP binding"/>
    <property type="evidence" value="ECO:0007669"/>
    <property type="project" value="UniProtKB-KW"/>
</dbReference>
<keyword evidence="4" id="KW-0067">ATP-binding</keyword>
<dbReference type="SUPFAM" id="SSF52540">
    <property type="entry name" value="P-loop containing nucleoside triphosphate hydrolases"/>
    <property type="match status" value="1"/>
</dbReference>
<comment type="caution">
    <text evidence="6">The sequence shown here is derived from an EMBL/GenBank/DDBJ whole genome shotgun (WGS) entry which is preliminary data.</text>
</comment>
<dbReference type="Gene3D" id="3.30.160.800">
    <property type="match status" value="1"/>
</dbReference>
<organism evidence="6 7">
    <name type="scientific">Xanthomonas citri pv. citri</name>
    <dbReference type="NCBI Taxonomy" id="611301"/>
    <lineage>
        <taxon>Bacteria</taxon>
        <taxon>Pseudomonadati</taxon>
        <taxon>Pseudomonadota</taxon>
        <taxon>Gammaproteobacteria</taxon>
        <taxon>Lysobacterales</taxon>
        <taxon>Lysobacteraceae</taxon>
        <taxon>Xanthomonas</taxon>
    </lineage>
</organism>
<dbReference type="Proteomes" id="UP000653002">
    <property type="component" value="Unassembled WGS sequence"/>
</dbReference>
<accession>A0A8I0L3H2</accession>
<dbReference type="InterPro" id="IPR027417">
    <property type="entry name" value="P-loop_NTPase"/>
</dbReference>
<feature type="non-terminal residue" evidence="6">
    <location>
        <position position="1"/>
    </location>
</feature>